<dbReference type="Proteomes" id="UP000693970">
    <property type="component" value="Unassembled WGS sequence"/>
</dbReference>
<evidence type="ECO:0000256" key="1">
    <source>
        <dbReference type="SAM" id="MobiDB-lite"/>
    </source>
</evidence>
<reference evidence="2" key="1">
    <citation type="journal article" date="2021" name="Sci. Rep.">
        <title>Diploid genomic architecture of Nitzschia inconspicua, an elite biomass production diatom.</title>
        <authorList>
            <person name="Oliver A."/>
            <person name="Podell S."/>
            <person name="Pinowska A."/>
            <person name="Traller J.C."/>
            <person name="Smith S.R."/>
            <person name="McClure R."/>
            <person name="Beliaev A."/>
            <person name="Bohutskyi P."/>
            <person name="Hill E.A."/>
            <person name="Rabines A."/>
            <person name="Zheng H."/>
            <person name="Allen L.Z."/>
            <person name="Kuo A."/>
            <person name="Grigoriev I.V."/>
            <person name="Allen A.E."/>
            <person name="Hazlebeck D."/>
            <person name="Allen E.E."/>
        </authorList>
    </citation>
    <scope>NUCLEOTIDE SEQUENCE</scope>
    <source>
        <strain evidence="2">Hildebrandi</strain>
    </source>
</reference>
<accession>A0A9K3K4J0</accession>
<reference evidence="2" key="2">
    <citation type="submission" date="2021-04" db="EMBL/GenBank/DDBJ databases">
        <authorList>
            <person name="Podell S."/>
        </authorList>
    </citation>
    <scope>NUCLEOTIDE SEQUENCE</scope>
    <source>
        <strain evidence="2">Hildebrandi</strain>
    </source>
</reference>
<feature type="compositionally biased region" description="Low complexity" evidence="1">
    <location>
        <begin position="90"/>
        <end position="102"/>
    </location>
</feature>
<name>A0A9K3K4J0_9STRA</name>
<feature type="region of interest" description="Disordered" evidence="1">
    <location>
        <begin position="55"/>
        <end position="102"/>
    </location>
</feature>
<dbReference type="AlphaFoldDB" id="A0A9K3K4J0"/>
<organism evidence="2 3">
    <name type="scientific">Nitzschia inconspicua</name>
    <dbReference type="NCBI Taxonomy" id="303405"/>
    <lineage>
        <taxon>Eukaryota</taxon>
        <taxon>Sar</taxon>
        <taxon>Stramenopiles</taxon>
        <taxon>Ochrophyta</taxon>
        <taxon>Bacillariophyta</taxon>
        <taxon>Bacillariophyceae</taxon>
        <taxon>Bacillariophycidae</taxon>
        <taxon>Bacillariales</taxon>
        <taxon>Bacillariaceae</taxon>
        <taxon>Nitzschia</taxon>
    </lineage>
</organism>
<gene>
    <name evidence="2" type="ORF">IV203_022786</name>
</gene>
<evidence type="ECO:0000313" key="3">
    <source>
        <dbReference type="Proteomes" id="UP000693970"/>
    </source>
</evidence>
<proteinExistence type="predicted"/>
<dbReference type="EMBL" id="JAGRRH010000097">
    <property type="protein sequence ID" value="KAG7337022.1"/>
    <property type="molecule type" value="Genomic_DNA"/>
</dbReference>
<feature type="compositionally biased region" description="Basic residues" evidence="1">
    <location>
        <begin position="58"/>
        <end position="71"/>
    </location>
</feature>
<evidence type="ECO:0000313" key="2">
    <source>
        <dbReference type="EMBL" id="KAG7337022.1"/>
    </source>
</evidence>
<keyword evidence="3" id="KW-1185">Reference proteome</keyword>
<comment type="caution">
    <text evidence="2">The sequence shown here is derived from an EMBL/GenBank/DDBJ whole genome shotgun (WGS) entry which is preliminary data.</text>
</comment>
<protein>
    <submittedName>
        <fullName evidence="2">Uncharacterized protein</fullName>
    </submittedName>
</protein>
<sequence length="232" mass="26143">MIIHWLQQSETGQQVMQSLIVNSSGGISPDTAANKRQRRVRFSAQDDVKILQASQRFKPNKVPRKQRKQSKRNHEEEMETVDTPSTAVQSSSNSTYNTNTAATMKTTDVSTVTNIQQQLPKWNESSLRLLRSALNLKRHHHSNKSVSSIINTTKLNKNKKTQDISSLETTSNKQQIMETTNESTTTFQANSTLSQSVDDCGDEYPMAKAPVRPTLSWSIRLVRTLPAEMRPS</sequence>